<evidence type="ECO:0000256" key="1">
    <source>
        <dbReference type="SAM" id="MobiDB-lite"/>
    </source>
</evidence>
<dbReference type="EMBL" id="HBUE01322958">
    <property type="protein sequence ID" value="CAG6589147.1"/>
    <property type="molecule type" value="Transcribed_RNA"/>
</dbReference>
<dbReference type="AlphaFoldDB" id="A0A8D8MQK8"/>
<dbReference type="EMBL" id="HBUE01216407">
    <property type="protein sequence ID" value="CAG6537144.1"/>
    <property type="molecule type" value="Transcribed_RNA"/>
</dbReference>
<name>A0A8D8MQK8_CULPI</name>
<accession>A0A8D8MQK8</accession>
<feature type="region of interest" description="Disordered" evidence="1">
    <location>
        <begin position="65"/>
        <end position="87"/>
    </location>
</feature>
<evidence type="ECO:0000313" key="2">
    <source>
        <dbReference type="EMBL" id="CAG6537144.1"/>
    </source>
</evidence>
<protein>
    <submittedName>
        <fullName evidence="2">(northern house mosquito) hypothetical protein</fullName>
    </submittedName>
</protein>
<reference evidence="2" key="1">
    <citation type="submission" date="2021-05" db="EMBL/GenBank/DDBJ databases">
        <authorList>
            <person name="Alioto T."/>
            <person name="Alioto T."/>
            <person name="Gomez Garrido J."/>
        </authorList>
    </citation>
    <scope>NUCLEOTIDE SEQUENCE</scope>
</reference>
<proteinExistence type="predicted"/>
<dbReference type="EMBL" id="HBUE01124875">
    <property type="protein sequence ID" value="CAG6494208.1"/>
    <property type="molecule type" value="Transcribed_RNA"/>
</dbReference>
<sequence length="111" mass="11939">MLVDILLAVWRDFLQSGRCSGLPILPKIQRSTTSNGSFRLSAAALAELMTNIAALLGANVGREEEERTATAAVSEQPGSDGAGQSEFQVRCVSTGTTECRHQAWRNCSSPW</sequence>
<organism evidence="2">
    <name type="scientific">Culex pipiens</name>
    <name type="common">House mosquito</name>
    <dbReference type="NCBI Taxonomy" id="7175"/>
    <lineage>
        <taxon>Eukaryota</taxon>
        <taxon>Metazoa</taxon>
        <taxon>Ecdysozoa</taxon>
        <taxon>Arthropoda</taxon>
        <taxon>Hexapoda</taxon>
        <taxon>Insecta</taxon>
        <taxon>Pterygota</taxon>
        <taxon>Neoptera</taxon>
        <taxon>Endopterygota</taxon>
        <taxon>Diptera</taxon>
        <taxon>Nematocera</taxon>
        <taxon>Culicoidea</taxon>
        <taxon>Culicidae</taxon>
        <taxon>Culicinae</taxon>
        <taxon>Culicini</taxon>
        <taxon>Culex</taxon>
        <taxon>Culex</taxon>
    </lineage>
</organism>